<organism evidence="6 7">
    <name type="scientific">Chitinophaga skermanii</name>
    <dbReference type="NCBI Taxonomy" id="331697"/>
    <lineage>
        <taxon>Bacteria</taxon>
        <taxon>Pseudomonadati</taxon>
        <taxon>Bacteroidota</taxon>
        <taxon>Chitinophagia</taxon>
        <taxon>Chitinophagales</taxon>
        <taxon>Chitinophagaceae</taxon>
        <taxon>Chitinophaga</taxon>
    </lineage>
</organism>
<name>A0A327QP92_9BACT</name>
<feature type="transmembrane region" description="Helical" evidence="4">
    <location>
        <begin position="215"/>
        <end position="238"/>
    </location>
</feature>
<dbReference type="InterPro" id="IPR020846">
    <property type="entry name" value="MFS_dom"/>
</dbReference>
<dbReference type="PROSITE" id="PS50850">
    <property type="entry name" value="MFS"/>
    <property type="match status" value="1"/>
</dbReference>
<comment type="caution">
    <text evidence="6">The sequence shown here is derived from an EMBL/GenBank/DDBJ whole genome shotgun (WGS) entry which is preliminary data.</text>
</comment>
<feature type="transmembrane region" description="Helical" evidence="4">
    <location>
        <begin position="364"/>
        <end position="385"/>
    </location>
</feature>
<accession>A0A327QP92</accession>
<evidence type="ECO:0000313" key="7">
    <source>
        <dbReference type="Proteomes" id="UP000249547"/>
    </source>
</evidence>
<feature type="transmembrane region" description="Helical" evidence="4">
    <location>
        <begin position="139"/>
        <end position="157"/>
    </location>
</feature>
<dbReference type="Proteomes" id="UP000249547">
    <property type="component" value="Unassembled WGS sequence"/>
</dbReference>
<evidence type="ECO:0000259" key="5">
    <source>
        <dbReference type="PROSITE" id="PS50850"/>
    </source>
</evidence>
<keyword evidence="2 4" id="KW-1133">Transmembrane helix</keyword>
<sequence length="401" mass="43826">MKIEQQHSANTVQIIVLGLAQVLLWGGSYFLLSVISGKVMAETGYSYQMVFGCLSVALLISGLLLPRIGRMINTTTHNFALLYAGVVMALGLVIVGLSMNFVMFLLGWAIIGVGMGMGLYDALFATLGKQYGDKARRSIVLVTLIASLTPSIAWWMSNQLLVHFGWRNTCFIFAGILAISIYPAHKWVFRYQHHTSSNNATTREVVPTDLFQSKIYYLLLTSFTIGALMTTAIIVHLIDIVSTKKIDMQQVLFIVAFLGPSQSAARMFELFLPKMSAIEIAIISSCSMLLGVILIFFTPGITLLGVILFGVGNGMRSVLRGTLPLAIFGKSHYALIIGKLARMPLILQACAPFIGGFLMQQFGVHIFLSILAGLGLVNILITFFIKQTMQLAPVKTPSKVS</sequence>
<keyword evidence="3 4" id="KW-0472">Membrane</keyword>
<protein>
    <recommendedName>
        <fullName evidence="5">Major facilitator superfamily (MFS) profile domain-containing protein</fullName>
    </recommendedName>
</protein>
<feature type="transmembrane region" description="Helical" evidence="4">
    <location>
        <begin position="280"/>
        <end position="312"/>
    </location>
</feature>
<dbReference type="InterPro" id="IPR050327">
    <property type="entry name" value="Proton-linked_MCT"/>
</dbReference>
<keyword evidence="1 4" id="KW-0812">Transmembrane</keyword>
<dbReference type="Gene3D" id="1.20.1250.20">
    <property type="entry name" value="MFS general substrate transporter like domains"/>
    <property type="match status" value="1"/>
</dbReference>
<gene>
    <name evidence="6" type="ORF">LX64_02620</name>
</gene>
<feature type="transmembrane region" description="Helical" evidence="4">
    <location>
        <begin position="105"/>
        <end position="127"/>
    </location>
</feature>
<feature type="transmembrane region" description="Helical" evidence="4">
    <location>
        <begin position="80"/>
        <end position="99"/>
    </location>
</feature>
<evidence type="ECO:0000256" key="2">
    <source>
        <dbReference type="ARBA" id="ARBA00022989"/>
    </source>
</evidence>
<dbReference type="PANTHER" id="PTHR11360:SF308">
    <property type="entry name" value="BLL3089 PROTEIN"/>
    <property type="match status" value="1"/>
</dbReference>
<proteinExistence type="predicted"/>
<feature type="transmembrane region" description="Helical" evidence="4">
    <location>
        <begin position="12"/>
        <end position="35"/>
    </location>
</feature>
<dbReference type="SUPFAM" id="SSF103473">
    <property type="entry name" value="MFS general substrate transporter"/>
    <property type="match status" value="1"/>
</dbReference>
<feature type="transmembrane region" description="Helical" evidence="4">
    <location>
        <begin position="47"/>
        <end position="68"/>
    </location>
</feature>
<keyword evidence="7" id="KW-1185">Reference proteome</keyword>
<evidence type="ECO:0000256" key="1">
    <source>
        <dbReference type="ARBA" id="ARBA00022692"/>
    </source>
</evidence>
<evidence type="ECO:0000313" key="6">
    <source>
        <dbReference type="EMBL" id="RAJ05462.1"/>
    </source>
</evidence>
<dbReference type="AlphaFoldDB" id="A0A327QP92"/>
<dbReference type="GO" id="GO:0022857">
    <property type="term" value="F:transmembrane transporter activity"/>
    <property type="evidence" value="ECO:0007669"/>
    <property type="project" value="InterPro"/>
</dbReference>
<dbReference type="RefSeq" id="WP_111598048.1">
    <property type="nucleotide sequence ID" value="NZ_QLLL01000004.1"/>
</dbReference>
<dbReference type="EMBL" id="QLLL01000004">
    <property type="protein sequence ID" value="RAJ05462.1"/>
    <property type="molecule type" value="Genomic_DNA"/>
</dbReference>
<dbReference type="InterPro" id="IPR036259">
    <property type="entry name" value="MFS_trans_sf"/>
</dbReference>
<evidence type="ECO:0000256" key="3">
    <source>
        <dbReference type="ARBA" id="ARBA00023136"/>
    </source>
</evidence>
<dbReference type="OrthoDB" id="7200137at2"/>
<feature type="domain" description="Major facilitator superfamily (MFS) profile" evidence="5">
    <location>
        <begin position="1"/>
        <end position="390"/>
    </location>
</feature>
<evidence type="ECO:0000256" key="4">
    <source>
        <dbReference type="SAM" id="Phobius"/>
    </source>
</evidence>
<feature type="transmembrane region" description="Helical" evidence="4">
    <location>
        <begin position="250"/>
        <end position="268"/>
    </location>
</feature>
<reference evidence="6 7" key="1">
    <citation type="submission" date="2018-06" db="EMBL/GenBank/DDBJ databases">
        <title>Genomic Encyclopedia of Archaeal and Bacterial Type Strains, Phase II (KMG-II): from individual species to whole genera.</title>
        <authorList>
            <person name="Goeker M."/>
        </authorList>
    </citation>
    <scope>NUCLEOTIDE SEQUENCE [LARGE SCALE GENOMIC DNA]</scope>
    <source>
        <strain evidence="6 7">DSM 23857</strain>
    </source>
</reference>
<dbReference type="PANTHER" id="PTHR11360">
    <property type="entry name" value="MONOCARBOXYLATE TRANSPORTER"/>
    <property type="match status" value="1"/>
</dbReference>